<organism evidence="1 2">
    <name type="scientific">Bacillus luti</name>
    <dbReference type="NCBI Taxonomy" id="2026191"/>
    <lineage>
        <taxon>Bacteria</taxon>
        <taxon>Bacillati</taxon>
        <taxon>Bacillota</taxon>
        <taxon>Bacilli</taxon>
        <taxon>Bacillales</taxon>
        <taxon>Bacillaceae</taxon>
        <taxon>Bacillus</taxon>
        <taxon>Bacillus cereus group</taxon>
    </lineage>
</organism>
<dbReference type="EMBL" id="WBPG01000008">
    <property type="protein sequence ID" value="KAB2444652.1"/>
    <property type="molecule type" value="Genomic_DNA"/>
</dbReference>
<sequence length="70" mass="8400">MFIVHFFPFTTHSIIEIQRNVQPFPFILQQKTPLAELLQNFNEFLNRKSELINKLARFFFLIININSSLM</sequence>
<dbReference type="Proteomes" id="UP000470409">
    <property type="component" value="Unassembled WGS sequence"/>
</dbReference>
<proteinExistence type="predicted"/>
<name>A0A7V7SAD3_9BACI</name>
<accession>A0A7V7SAD3</accession>
<evidence type="ECO:0000313" key="2">
    <source>
        <dbReference type="Proteomes" id="UP000470409"/>
    </source>
</evidence>
<reference evidence="1 2" key="1">
    <citation type="submission" date="2019-10" db="EMBL/GenBank/DDBJ databases">
        <title>Bacillus from the desert of Cuatro Cinegas, Coahuila.</title>
        <authorList>
            <person name="Olmedo-Alvarez G."/>
            <person name="Saldana S."/>
            <person name="Barcelo D."/>
        </authorList>
    </citation>
    <scope>NUCLEOTIDE SEQUENCE [LARGE SCALE GENOMIC DNA]</scope>
    <source>
        <strain evidence="1 2">CH155b_5T</strain>
    </source>
</reference>
<gene>
    <name evidence="1" type="ORF">F8163_05550</name>
</gene>
<comment type="caution">
    <text evidence="1">The sequence shown here is derived from an EMBL/GenBank/DDBJ whole genome shotgun (WGS) entry which is preliminary data.</text>
</comment>
<dbReference type="AlphaFoldDB" id="A0A7V7SAD3"/>
<protein>
    <submittedName>
        <fullName evidence="1">Pullulanase</fullName>
    </submittedName>
</protein>
<evidence type="ECO:0000313" key="1">
    <source>
        <dbReference type="EMBL" id="KAB2444652.1"/>
    </source>
</evidence>